<gene>
    <name evidence="3" type="ORF">BB31_29395</name>
</gene>
<feature type="domain" description="DUF7341" evidence="2">
    <location>
        <begin position="19"/>
        <end position="155"/>
    </location>
</feature>
<dbReference type="EMBL" id="JFBM01000030">
    <property type="protein sequence ID" value="KFU77783.1"/>
    <property type="molecule type" value="Genomic_DNA"/>
</dbReference>
<organism evidence="3 4">
    <name type="scientific">Amycolatopsis lurida NRRL 2430</name>
    <dbReference type="NCBI Taxonomy" id="1460371"/>
    <lineage>
        <taxon>Bacteria</taxon>
        <taxon>Bacillati</taxon>
        <taxon>Actinomycetota</taxon>
        <taxon>Actinomycetes</taxon>
        <taxon>Pseudonocardiales</taxon>
        <taxon>Pseudonocardiaceae</taxon>
        <taxon>Amycolatopsis</taxon>
    </lineage>
</organism>
<evidence type="ECO:0000313" key="4">
    <source>
        <dbReference type="Proteomes" id="UP000256220"/>
    </source>
</evidence>
<dbReference type="InterPro" id="IPR055765">
    <property type="entry name" value="DUF7341"/>
</dbReference>
<dbReference type="AlphaFoldDB" id="A0A2P2FM27"/>
<evidence type="ECO:0000259" key="2">
    <source>
        <dbReference type="Pfam" id="PF24030"/>
    </source>
</evidence>
<dbReference type="Pfam" id="PF24030">
    <property type="entry name" value="DUF7341"/>
    <property type="match status" value="1"/>
</dbReference>
<keyword evidence="4" id="KW-1185">Reference proteome</keyword>
<protein>
    <submittedName>
        <fullName evidence="3">Uncharacterized protein</fullName>
    </submittedName>
</protein>
<dbReference type="RefSeq" id="WP_034317580.1">
    <property type="nucleotide sequence ID" value="NZ_JFBM01000030.1"/>
</dbReference>
<evidence type="ECO:0000313" key="3">
    <source>
        <dbReference type="EMBL" id="KFU77783.1"/>
    </source>
</evidence>
<dbReference type="InterPro" id="IPR055764">
    <property type="entry name" value="DUF7340"/>
</dbReference>
<comment type="caution">
    <text evidence="3">The sequence shown here is derived from an EMBL/GenBank/DDBJ whole genome shotgun (WGS) entry which is preliminary data.</text>
</comment>
<feature type="domain" description="DUF7340" evidence="1">
    <location>
        <begin position="165"/>
        <end position="223"/>
    </location>
</feature>
<reference evidence="3 4" key="1">
    <citation type="journal article" date="2014" name="Genome Announc.">
        <title>Draft Genome Sequence of Amycolatopsis lurida NRRL 2430, Producer of the Glycopeptide Family Antibiotic Ristocetin.</title>
        <authorList>
            <person name="Kwun M.J."/>
            <person name="Hong H.J."/>
        </authorList>
    </citation>
    <scope>NUCLEOTIDE SEQUENCE [LARGE SCALE GENOMIC DNA]</scope>
    <source>
        <strain evidence="3 4">NRRL 2430</strain>
    </source>
</reference>
<evidence type="ECO:0000259" key="1">
    <source>
        <dbReference type="Pfam" id="PF24029"/>
    </source>
</evidence>
<dbReference type="Pfam" id="PF24029">
    <property type="entry name" value="DUF7340"/>
    <property type="match status" value="1"/>
</dbReference>
<accession>A0A2P2FM27</accession>
<name>A0A2P2FM27_AMYLU</name>
<dbReference type="Proteomes" id="UP000256220">
    <property type="component" value="Unassembled WGS sequence"/>
</dbReference>
<sequence>MTSTLTPHTAEEHQTDPLAARLAFDAAIDQLIQPNMHTLLRDSGAVERALAPCLIDQLVTATQPGTERTGGSARGSRPPASLNALALVAEISQTLRGALAALGHDLFGTGARPSLTGQLRLWASHAGAWQLEDVDYLAYAAQEAERWVAAGRSVLNPAPAYRLRGHACPTCRHTTVLVWSDTEQEWLRRPALSVDTDRVETVCAACDSRWGLEHWAQLGQVLDSQRAETLALDCE</sequence>
<proteinExistence type="predicted"/>